<name>A0ABY5SHE7_9BACL</name>
<evidence type="ECO:0000313" key="1">
    <source>
        <dbReference type="EMBL" id="UVI32073.1"/>
    </source>
</evidence>
<evidence type="ECO:0008006" key="3">
    <source>
        <dbReference type="Google" id="ProtNLM"/>
    </source>
</evidence>
<dbReference type="InterPro" id="IPR036388">
    <property type="entry name" value="WH-like_DNA-bd_sf"/>
</dbReference>
<evidence type="ECO:0000313" key="2">
    <source>
        <dbReference type="Proteomes" id="UP001057877"/>
    </source>
</evidence>
<keyword evidence="2" id="KW-1185">Reference proteome</keyword>
<dbReference type="Proteomes" id="UP001057877">
    <property type="component" value="Chromosome"/>
</dbReference>
<accession>A0ABY5SHE7</accession>
<sequence>MNFATNHIKVKSNWFEKEGLFSNIEHDGLLLYLNLYRYHIANQEQYTFATSLKQLRKGTGFTKIETLNLFKRLIKYKVISCSVTRWDRHNENDFMIVSALDIPQTERIEKNGKMVDKPLSDDDLYISVDMRLMQHYLSLGFDGREIGLCCLVQKLSHNTEGKAWMTINSMAEILGLSNDKVNKMIHQLNRNYLMYSDLRKNGHIVIEGKKKVNYRYEHRICHNINHMKAFNTDWIKAAIDKNIAKWDKKNAKNRIVDVSNEDDFVLDDLWDGKEDSSEVDDKELPNVWDWDDNSDPCLNV</sequence>
<dbReference type="Gene3D" id="1.10.10.10">
    <property type="entry name" value="Winged helix-like DNA-binding domain superfamily/Winged helix DNA-binding domain"/>
    <property type="match status" value="1"/>
</dbReference>
<organism evidence="1 2">
    <name type="scientific">Paenibacillus spongiae</name>
    <dbReference type="NCBI Taxonomy" id="2909671"/>
    <lineage>
        <taxon>Bacteria</taxon>
        <taxon>Bacillati</taxon>
        <taxon>Bacillota</taxon>
        <taxon>Bacilli</taxon>
        <taxon>Bacillales</taxon>
        <taxon>Paenibacillaceae</taxon>
        <taxon>Paenibacillus</taxon>
    </lineage>
</organism>
<reference evidence="1" key="1">
    <citation type="submission" date="2022-01" db="EMBL/GenBank/DDBJ databases">
        <title>Paenibacillus spongiae sp. nov., isolated from marine sponge.</title>
        <authorList>
            <person name="Li Z."/>
            <person name="Zhang M."/>
        </authorList>
    </citation>
    <scope>NUCLEOTIDE SEQUENCE</scope>
    <source>
        <strain evidence="1">PHS-Z3</strain>
    </source>
</reference>
<protein>
    <recommendedName>
        <fullName evidence="3">Helix-turn-helix domain-containing protein</fullName>
    </recommendedName>
</protein>
<gene>
    <name evidence="1" type="ORF">L1F29_09750</name>
</gene>
<dbReference type="EMBL" id="CP091430">
    <property type="protein sequence ID" value="UVI32073.1"/>
    <property type="molecule type" value="Genomic_DNA"/>
</dbReference>
<proteinExistence type="predicted"/>
<dbReference type="RefSeq" id="WP_258388133.1">
    <property type="nucleotide sequence ID" value="NZ_CP091430.1"/>
</dbReference>